<feature type="compositionally biased region" description="Acidic residues" evidence="1">
    <location>
        <begin position="280"/>
        <end position="303"/>
    </location>
</feature>
<dbReference type="Proteomes" id="UP001150569">
    <property type="component" value="Unassembled WGS sequence"/>
</dbReference>
<dbReference type="AlphaFoldDB" id="A0A9W7ZUR2"/>
<dbReference type="EMBL" id="JANBPT010000706">
    <property type="protein sequence ID" value="KAJ1914093.1"/>
    <property type="molecule type" value="Genomic_DNA"/>
</dbReference>
<reference evidence="2" key="1">
    <citation type="submission" date="2022-07" db="EMBL/GenBank/DDBJ databases">
        <title>Phylogenomic reconstructions and comparative analyses of Kickxellomycotina fungi.</title>
        <authorList>
            <person name="Reynolds N.K."/>
            <person name="Stajich J.E."/>
            <person name="Barry K."/>
            <person name="Grigoriev I.V."/>
            <person name="Crous P."/>
            <person name="Smith M.E."/>
        </authorList>
    </citation>
    <scope>NUCLEOTIDE SEQUENCE</scope>
    <source>
        <strain evidence="2">RSA 861</strain>
    </source>
</reference>
<organism evidence="2 3">
    <name type="scientific">Tieghemiomyces parasiticus</name>
    <dbReference type="NCBI Taxonomy" id="78921"/>
    <lineage>
        <taxon>Eukaryota</taxon>
        <taxon>Fungi</taxon>
        <taxon>Fungi incertae sedis</taxon>
        <taxon>Zoopagomycota</taxon>
        <taxon>Kickxellomycotina</taxon>
        <taxon>Dimargaritomycetes</taxon>
        <taxon>Dimargaritales</taxon>
        <taxon>Dimargaritaceae</taxon>
        <taxon>Tieghemiomyces</taxon>
    </lineage>
</organism>
<proteinExistence type="predicted"/>
<accession>A0A9W7ZUR2</accession>
<evidence type="ECO:0000313" key="3">
    <source>
        <dbReference type="Proteomes" id="UP001150569"/>
    </source>
</evidence>
<evidence type="ECO:0000313" key="2">
    <source>
        <dbReference type="EMBL" id="KAJ1914093.1"/>
    </source>
</evidence>
<feature type="compositionally biased region" description="Basic residues" evidence="1">
    <location>
        <begin position="245"/>
        <end position="255"/>
    </location>
</feature>
<keyword evidence="3" id="KW-1185">Reference proteome</keyword>
<name>A0A9W7ZUR2_9FUNG</name>
<protein>
    <submittedName>
        <fullName evidence="2">Uncharacterized protein</fullName>
    </submittedName>
</protein>
<feature type="region of interest" description="Disordered" evidence="1">
    <location>
        <begin position="1"/>
        <end position="328"/>
    </location>
</feature>
<sequence length="582" mass="64026">MPPKQSKLSQYFQKPKLTAASDKLANSTSADCSRAPSSSNPPKPGPPPVSSAHPARTAPSPPSSADGEGPVATEDQGTASASDDEQGGEGKHDPPLRSRRRPARQIDLTTTFASVSKETYLSAAIEQLDAIPAPPPDSETELQLEAEDLDTGLIIDDGGGRGRRKRSRDTKDRFRKLRRNNGGRRGSGSVSGDTSGDESDDERREVTTLSRGLGKRYKGQVLDDSDVETRSESTLQQKISESGGKWRRRGLKRGRQILGDDDDEPGNERRPDQDPVVVSDSDEASNDSEDSDMADFIDDEDDPTVAIDGTSEPSANRRADIPPNESDEEFPRFQTMLHFLVAVILANGTVTAHHHEDDLLHLPFYSHVECDPDGKCEACHFVNRTATATAVMSGPRVTKTHIEDLVRLALDYHWRTTDSRQRPSPLLNLLDIYVEDTGGDPYGTRVPNCGEVGSNESSDDNQSSDWTYLDGATPVSYRVGQICAARSGLYHAMHHYFFALVSRMITAVSRALADLGPPDACEHELLDSFSQASEVMDWLEKGDTMAREYRRFQRMLVCAEAYHQSGWDRNVGHYPEFATYGF</sequence>
<feature type="compositionally biased region" description="Basic residues" evidence="1">
    <location>
        <begin position="161"/>
        <end position="182"/>
    </location>
</feature>
<feature type="compositionally biased region" description="Acidic residues" evidence="1">
    <location>
        <begin position="138"/>
        <end position="150"/>
    </location>
</feature>
<comment type="caution">
    <text evidence="2">The sequence shown here is derived from an EMBL/GenBank/DDBJ whole genome shotgun (WGS) entry which is preliminary data.</text>
</comment>
<feature type="compositionally biased region" description="Pro residues" evidence="1">
    <location>
        <begin position="39"/>
        <end position="49"/>
    </location>
</feature>
<feature type="compositionally biased region" description="Polar residues" evidence="1">
    <location>
        <begin position="1"/>
        <end position="12"/>
    </location>
</feature>
<evidence type="ECO:0000256" key="1">
    <source>
        <dbReference type="SAM" id="MobiDB-lite"/>
    </source>
</evidence>
<feature type="compositionally biased region" description="Polar residues" evidence="1">
    <location>
        <begin position="107"/>
        <end position="119"/>
    </location>
</feature>
<gene>
    <name evidence="2" type="ORF">IWQ60_008949</name>
</gene>